<dbReference type="AlphaFoldDB" id="A0A948TPH0"/>
<accession>A0A948TPH0</accession>
<evidence type="ECO:0008006" key="4">
    <source>
        <dbReference type="Google" id="ProtNLM"/>
    </source>
</evidence>
<gene>
    <name evidence="2" type="ORF">H9928_09150</name>
</gene>
<dbReference type="Gene3D" id="2.40.160.10">
    <property type="entry name" value="Porin"/>
    <property type="match status" value="1"/>
</dbReference>
<dbReference type="Proteomes" id="UP000784286">
    <property type="component" value="Unassembled WGS sequence"/>
</dbReference>
<proteinExistence type="predicted"/>
<organism evidence="2 3">
    <name type="scientific">Candidatus Phocaeicola excrementipullorum</name>
    <dbReference type="NCBI Taxonomy" id="2838731"/>
    <lineage>
        <taxon>Bacteria</taxon>
        <taxon>Pseudomonadati</taxon>
        <taxon>Bacteroidota</taxon>
        <taxon>Bacteroidia</taxon>
        <taxon>Bacteroidales</taxon>
        <taxon>Bacteroidaceae</taxon>
        <taxon>Phocaeicola</taxon>
    </lineage>
</organism>
<keyword evidence="1" id="KW-0732">Signal</keyword>
<evidence type="ECO:0000313" key="2">
    <source>
        <dbReference type="EMBL" id="MBU3856700.1"/>
    </source>
</evidence>
<evidence type="ECO:0000313" key="3">
    <source>
        <dbReference type="Proteomes" id="UP000784286"/>
    </source>
</evidence>
<dbReference type="PROSITE" id="PS51257">
    <property type="entry name" value="PROKAR_LIPOPROTEIN"/>
    <property type="match status" value="1"/>
</dbReference>
<sequence length="442" mass="49697">MKGKVFLFSLILAACYAHAFAAGESANNHSDAADEKQEQPAKKKSRFTIGGYGEAAYSRNFFSDNYLRYTDAEKYRNSNSKHGRFDLPHVVLFFGYDFGKGWTMGTEIEFEHGGTESAVEIEDEEGGEYESEIERGGEVALEQFWIQKSFCRQFNIKIGHMIVPVGGTNMHHTPTEFFGVYRPAGENTILPCTWHETGVSIWGQAGDWRYEAMLMPGLDSDRFGRENWIKDGAASPYEFKIGNSIAGAFRIDNFSVPGLRLSLSGYVGNSFNNHLTEPKAGYKDIKGTVGIGAFDFHYNAHNWVVRGNFDYGHLSDADAITAVNKKYRDDAPSPKQNVASDAIAGGIEAGYDIFSQISKMRQKEQKFYVFARYDYYDSMHKMAGNVLKYDWCSRHRIAAGINYYPMKEIVIKGEYAIGLLKKQYNNEPALSFGIAYAGLFNL</sequence>
<evidence type="ECO:0000256" key="1">
    <source>
        <dbReference type="SAM" id="SignalP"/>
    </source>
</evidence>
<name>A0A948TPH0_9BACT</name>
<feature type="chain" id="PRO_5037888812" description="Phosphate-selective porin O and P" evidence="1">
    <location>
        <begin position="20"/>
        <end position="442"/>
    </location>
</feature>
<dbReference type="EMBL" id="JAHLFJ010000081">
    <property type="protein sequence ID" value="MBU3856700.1"/>
    <property type="molecule type" value="Genomic_DNA"/>
</dbReference>
<comment type="caution">
    <text evidence="2">The sequence shown here is derived from an EMBL/GenBank/DDBJ whole genome shotgun (WGS) entry which is preliminary data.</text>
</comment>
<reference evidence="2" key="2">
    <citation type="submission" date="2021-04" db="EMBL/GenBank/DDBJ databases">
        <authorList>
            <person name="Gilroy R."/>
        </authorList>
    </citation>
    <scope>NUCLEOTIDE SEQUENCE</scope>
    <source>
        <strain evidence="2">8470</strain>
    </source>
</reference>
<feature type="signal peptide" evidence="1">
    <location>
        <begin position="1"/>
        <end position="19"/>
    </location>
</feature>
<dbReference type="InterPro" id="IPR023614">
    <property type="entry name" value="Porin_dom_sf"/>
</dbReference>
<reference evidence="2" key="1">
    <citation type="journal article" date="2021" name="PeerJ">
        <title>Extensive microbial diversity within the chicken gut microbiome revealed by metagenomics and culture.</title>
        <authorList>
            <person name="Gilroy R."/>
            <person name="Ravi A."/>
            <person name="Getino M."/>
            <person name="Pursley I."/>
            <person name="Horton D.L."/>
            <person name="Alikhan N.F."/>
            <person name="Baker D."/>
            <person name="Gharbi K."/>
            <person name="Hall N."/>
            <person name="Watson M."/>
            <person name="Adriaenssens E.M."/>
            <person name="Foster-Nyarko E."/>
            <person name="Jarju S."/>
            <person name="Secka A."/>
            <person name="Antonio M."/>
            <person name="Oren A."/>
            <person name="Chaudhuri R.R."/>
            <person name="La Ragione R."/>
            <person name="Hildebrand F."/>
            <person name="Pallen M.J."/>
        </authorList>
    </citation>
    <scope>NUCLEOTIDE SEQUENCE</scope>
    <source>
        <strain evidence="2">8470</strain>
    </source>
</reference>
<dbReference type="SUPFAM" id="SSF56935">
    <property type="entry name" value="Porins"/>
    <property type="match status" value="1"/>
</dbReference>
<protein>
    <recommendedName>
        <fullName evidence="4">Phosphate-selective porin O and P</fullName>
    </recommendedName>
</protein>